<sequence>MPALNSKEKSKRLTTNSVILGLTQPSDCVLPRKYRHFSQSQLDLFGEQHSSVIPEQQPPHVEKDSFPGLSSAFSKRKCANGDIQAQVRFVSDRSSELSRSDSDSSDATFHSCSSETPTEPQEPPQRDDDEEPPRKIRKKLNYRVAMKLYNIKRIHEEAKKKYLASLEASQSEVEIEQSEEENKQPKEEQSETDEVEEASEDLCLRRFPSNRAFEKVDKSSPIEPAELPDDLFEDDLFEGNSNGEVNEDIEDISEDDSEDSSDEDSETEEDLPEPIAAIRRHQQTYVHSNYDLNRLNILAKNVQKPEVFKRSPTKTRFSDDESDEEIVFSIDFEKEEAPSDVVSCPGNYSIISQPLLKPQQKTYGVKKRIVTEDLDLKMPTSQVELEIERLFIATDFEHQCYSDEDYYIEIDSLITRFCGLYRVAGQCINETVARWFVQINNIYHGIRVDIEENTKLVNGLINVLECKYAEDEKLVVDIKQLENLVTKYSELEQKVKALRQVGIVERFVDRHSFSLNIQQRLEELFQEFCRVHMEQLEIDDEEEATFLLHKHVYDEACLLQDSMKEEDCLAAFEEYRLELERSSRYFGDLLLLFLEAYEWRGQQVTESSHPLHHQHTPTPNYYKYSSVRPSPKPPPPLLLLMAKLKIITAKMVAESITAAPEYAFIFNIFAQSWNSLYFLFRLAANQQNSLMYLWILSHAACLSGFLLSLTYPGAYDVAVAGCLVTYALAVHRQLKFILRDDRNLKNRAPISDLLRGENTVLLATALLMANSTASPVKLLPFATYASMNLVSFLLDSFPNTAFTKTSMPFLRYVETSLLNYMCYWDYAVMAVYALEWYQQGTGCWLWFYMVTWLVKLEISELSRKSLHGLVEMSASAANASKLDFLVSTATETQAALSVLIPTKENSPGYIPSSALSRDRADSMMFDTFSIINDVDR</sequence>
<evidence type="ECO:0000313" key="3">
    <source>
        <dbReference type="Proteomes" id="UP000825434"/>
    </source>
</evidence>
<gene>
    <name evidence="2" type="ORF">CA3LBN_003216</name>
</gene>
<feature type="compositionally biased region" description="Acidic residues" evidence="1">
    <location>
        <begin position="190"/>
        <end position="200"/>
    </location>
</feature>
<feature type="region of interest" description="Disordered" evidence="1">
    <location>
        <begin position="48"/>
        <end position="69"/>
    </location>
</feature>
<feature type="compositionally biased region" description="Basic and acidic residues" evidence="1">
    <location>
        <begin position="180"/>
        <end position="189"/>
    </location>
</feature>
<feature type="compositionally biased region" description="Acidic residues" evidence="1">
    <location>
        <begin position="226"/>
        <end position="237"/>
    </location>
</feature>
<evidence type="ECO:0000256" key="1">
    <source>
        <dbReference type="SAM" id="MobiDB-lite"/>
    </source>
</evidence>
<proteinExistence type="predicted"/>
<dbReference type="Proteomes" id="UP000825434">
    <property type="component" value="Chromosome 3"/>
</dbReference>
<feature type="compositionally biased region" description="Basic and acidic residues" evidence="1">
    <location>
        <begin position="91"/>
        <end position="102"/>
    </location>
</feature>
<protein>
    <submittedName>
        <fullName evidence="2">Uncharacterized protein</fullName>
    </submittedName>
</protein>
<evidence type="ECO:0000313" key="2">
    <source>
        <dbReference type="EMBL" id="QWU88908.1"/>
    </source>
</evidence>
<feature type="compositionally biased region" description="Acidic residues" evidence="1">
    <location>
        <begin position="245"/>
        <end position="272"/>
    </location>
</feature>
<keyword evidence="3" id="KW-1185">Reference proteome</keyword>
<name>A0ABX8IAM1_9ASCO</name>
<feature type="region of interest" description="Disordered" evidence="1">
    <location>
        <begin position="165"/>
        <end position="275"/>
    </location>
</feature>
<dbReference type="EMBL" id="CP076663">
    <property type="protein sequence ID" value="QWU88908.1"/>
    <property type="molecule type" value="Genomic_DNA"/>
</dbReference>
<organism evidence="2 3">
    <name type="scientific">Candidozyma haemuli</name>
    <dbReference type="NCBI Taxonomy" id="45357"/>
    <lineage>
        <taxon>Eukaryota</taxon>
        <taxon>Fungi</taxon>
        <taxon>Dikarya</taxon>
        <taxon>Ascomycota</taxon>
        <taxon>Saccharomycotina</taxon>
        <taxon>Pichiomycetes</taxon>
        <taxon>Metschnikowiaceae</taxon>
        <taxon>Candidozyma</taxon>
    </lineage>
</organism>
<accession>A0ABX8IAM1</accession>
<reference evidence="2 3" key="1">
    <citation type="submission" date="2021-06" db="EMBL/GenBank/DDBJ databases">
        <title>Candida outbreak in Lebanon.</title>
        <authorList>
            <person name="Finianos M."/>
        </authorList>
    </citation>
    <scope>NUCLEOTIDE SEQUENCE [LARGE SCALE GENOMIC DNA]</scope>
    <source>
        <strain evidence="2">CA3LBN</strain>
    </source>
</reference>
<feature type="region of interest" description="Disordered" evidence="1">
    <location>
        <begin position="91"/>
        <end position="136"/>
    </location>
</feature>